<evidence type="ECO:0000313" key="5">
    <source>
        <dbReference type="Proteomes" id="UP000782241"/>
    </source>
</evidence>
<dbReference type="InterPro" id="IPR006598">
    <property type="entry name" value="CAP10"/>
</dbReference>
<sequence length="703" mass="80282">FIFDPCAPRSTLLQFVISPSIRHHENLAAHSFLSLASDISCVEPSSATTTSTSHNNTPDDMPKMLAPGFRTRRSSSFIRFGAFAALVLFGLWTFTNRVTSPSILPLEKSEQPAADNSEPIPPPKAAQQPIVKDKPVQGAHPIDKLIHDGGKRYKDLLSQESHTLEEAAQAYRKRRGRHPPPGFDKWFEFAKQNNAIVVEEFWDQVYHDIDPFWGVPQPIIRKEAYSFEMSIHIRNGKANSTSDWFWTLIWLDMIRSIEHMVPDLDMPLNAMDEPRLVVPWEDINGYMTKGAESRSLWPAKEVVSEFQKLPTAGRHDRNTRIPFKRWEKTSPYWPIARRGCPPDSPARQAPLMETFNNPPDIDISNADEHSFAGYVSNFTHSATICHQPDLQGLNGLLINPISVSSTKVLFPMFGGSKLAINNEILLPPPIYWEAEDRFTGGEDNDVEWENKGSTVVWRGVATGGKNKAENWRGFHRHRFVSMLNSTKVTAAEKGKEKPENFVLPSEKYHLQAQAQGRLGDWIGEWSDAGFVDLMCSPSEEDGRCWYTDHYFAKVDGMDMHEQFDYKYVPDIDGNSFSGRYLGFLNSTSLPIKATLFREWHDSRLVPWVHFVPMDNRFQDFYGIMEYFRGYADVSGNDKAAKRIALEGKSWANKVLRKEDMQIYVLRLLLEYGRVIADDRDKMGWVDDAIKDPSIEKTWKSFKL</sequence>
<dbReference type="Proteomes" id="UP000782241">
    <property type="component" value="Unassembled WGS sequence"/>
</dbReference>
<feature type="domain" description="Glycosyl transferase CAP10" evidence="3">
    <location>
        <begin position="467"/>
        <end position="678"/>
    </location>
</feature>
<evidence type="ECO:0000259" key="3">
    <source>
        <dbReference type="SMART" id="SM00672"/>
    </source>
</evidence>
<keyword evidence="2" id="KW-0472">Membrane</keyword>
<feature type="transmembrane region" description="Helical" evidence="2">
    <location>
        <begin position="77"/>
        <end position="95"/>
    </location>
</feature>
<dbReference type="SMART" id="SM00672">
    <property type="entry name" value="CAP10"/>
    <property type="match status" value="1"/>
</dbReference>
<protein>
    <recommendedName>
        <fullName evidence="3">Glycosyl transferase CAP10 domain-containing protein</fullName>
    </recommendedName>
</protein>
<evidence type="ECO:0000256" key="2">
    <source>
        <dbReference type="SAM" id="Phobius"/>
    </source>
</evidence>
<dbReference type="AlphaFoldDB" id="A0A9P7H170"/>
<reference evidence="4" key="1">
    <citation type="submission" date="2021-04" db="EMBL/GenBank/DDBJ databases">
        <title>Draft genome of Fusarium avenaceum strain F156N33, isolated from an atmospheric sample in Virginia.</title>
        <authorList>
            <person name="Yang S."/>
            <person name="Vinatzer B.A."/>
            <person name="Coleman J."/>
        </authorList>
    </citation>
    <scope>NUCLEOTIDE SEQUENCE</scope>
    <source>
        <strain evidence="4">F156N33</strain>
    </source>
</reference>
<evidence type="ECO:0000313" key="4">
    <source>
        <dbReference type="EMBL" id="KAG5659195.1"/>
    </source>
</evidence>
<organism evidence="4 5">
    <name type="scientific">Fusarium avenaceum</name>
    <dbReference type="NCBI Taxonomy" id="40199"/>
    <lineage>
        <taxon>Eukaryota</taxon>
        <taxon>Fungi</taxon>
        <taxon>Dikarya</taxon>
        <taxon>Ascomycota</taxon>
        <taxon>Pezizomycotina</taxon>
        <taxon>Sordariomycetes</taxon>
        <taxon>Hypocreomycetidae</taxon>
        <taxon>Hypocreales</taxon>
        <taxon>Nectriaceae</taxon>
        <taxon>Fusarium</taxon>
        <taxon>Fusarium tricinctum species complex</taxon>
    </lineage>
</organism>
<name>A0A9P7H170_9HYPO</name>
<dbReference type="PANTHER" id="PTHR12203">
    <property type="entry name" value="KDEL LYS-ASP-GLU-LEU CONTAINING - RELATED"/>
    <property type="match status" value="1"/>
</dbReference>
<evidence type="ECO:0000256" key="1">
    <source>
        <dbReference type="SAM" id="MobiDB-lite"/>
    </source>
</evidence>
<dbReference type="InterPro" id="IPR051091">
    <property type="entry name" value="O-Glucosyltr/Glycosyltrsf_90"/>
</dbReference>
<proteinExistence type="predicted"/>
<dbReference type="PANTHER" id="PTHR12203:SF22">
    <property type="entry name" value="CAPSULE ASSOCIATED PROTEIN"/>
    <property type="match status" value="1"/>
</dbReference>
<accession>A0A9P7H170</accession>
<gene>
    <name evidence="4" type="ORF">KAF25_000397</name>
</gene>
<keyword evidence="2" id="KW-0812">Transmembrane</keyword>
<dbReference type="Pfam" id="PF05686">
    <property type="entry name" value="Glyco_transf_90"/>
    <property type="match status" value="1"/>
</dbReference>
<keyword evidence="5" id="KW-1185">Reference proteome</keyword>
<feature type="non-terminal residue" evidence="4">
    <location>
        <position position="1"/>
    </location>
</feature>
<dbReference type="EMBL" id="JAGPUO010000012">
    <property type="protein sequence ID" value="KAG5659195.1"/>
    <property type="molecule type" value="Genomic_DNA"/>
</dbReference>
<feature type="region of interest" description="Disordered" evidence="1">
    <location>
        <begin position="109"/>
        <end position="128"/>
    </location>
</feature>
<keyword evidence="2" id="KW-1133">Transmembrane helix</keyword>
<comment type="caution">
    <text evidence="4">The sequence shown here is derived from an EMBL/GenBank/DDBJ whole genome shotgun (WGS) entry which is preliminary data.</text>
</comment>